<name>A0A1L4FS93_9BACT</name>
<dbReference type="EMBL" id="CP017813">
    <property type="protein sequence ID" value="APJ38476.1"/>
    <property type="molecule type" value="Genomic_DNA"/>
</dbReference>
<dbReference type="NCBIfam" id="TIGR03725">
    <property type="entry name" value="T6A_YeaZ"/>
    <property type="match status" value="1"/>
</dbReference>
<reference evidence="3" key="1">
    <citation type="submission" date="2016-10" db="EMBL/GenBank/DDBJ databases">
        <authorList>
            <person name="Beylefeld A."/>
            <person name="Abolnik C."/>
        </authorList>
    </citation>
    <scope>NUCLEOTIDE SEQUENCE [LARGE SCALE GENOMIC DNA]</scope>
    <source>
        <strain evidence="3">B359_6</strain>
    </source>
</reference>
<dbReference type="GO" id="GO:0016740">
    <property type="term" value="F:transferase activity"/>
    <property type="evidence" value="ECO:0007669"/>
    <property type="project" value="UniProtKB-KW"/>
</dbReference>
<dbReference type="InterPro" id="IPR043129">
    <property type="entry name" value="ATPase_NBD"/>
</dbReference>
<keyword evidence="3" id="KW-1185">Reference proteome</keyword>
<dbReference type="AlphaFoldDB" id="A0A1L4FS93"/>
<accession>A0A1L4FS93</accession>
<evidence type="ECO:0000313" key="2">
    <source>
        <dbReference type="EMBL" id="APJ38476.1"/>
    </source>
</evidence>
<evidence type="ECO:0000259" key="1">
    <source>
        <dbReference type="Pfam" id="PF00814"/>
    </source>
</evidence>
<dbReference type="Gene3D" id="3.30.420.40">
    <property type="match status" value="1"/>
</dbReference>
<keyword evidence="2" id="KW-0808">Transferase</keyword>
<dbReference type="InterPro" id="IPR000905">
    <property type="entry name" value="Gcp-like_dom"/>
</dbReference>
<proteinExistence type="predicted"/>
<organism evidence="2 3">
    <name type="scientific">Mycoplasmopsis pullorum</name>
    <dbReference type="NCBI Taxonomy" id="48003"/>
    <lineage>
        <taxon>Bacteria</taxon>
        <taxon>Bacillati</taxon>
        <taxon>Mycoplasmatota</taxon>
        <taxon>Mycoplasmoidales</taxon>
        <taxon>Metamycoplasmataceae</taxon>
        <taxon>Mycoplasmopsis</taxon>
    </lineage>
</organism>
<dbReference type="OrthoDB" id="9784166at2"/>
<dbReference type="Proteomes" id="UP000184322">
    <property type="component" value="Chromosome"/>
</dbReference>
<feature type="domain" description="Gcp-like" evidence="1">
    <location>
        <begin position="39"/>
        <end position="145"/>
    </location>
</feature>
<dbReference type="KEGG" id="mpul:BLA55_02280"/>
<protein>
    <submittedName>
        <fullName evidence="2">tRNA (Adenosine(37)-N6)-threonylcarbamoyltransferase complex dimerization subunit type 1 TsaB</fullName>
    </submittedName>
</protein>
<dbReference type="Gene3D" id="3.30.420.200">
    <property type="match status" value="1"/>
</dbReference>
<evidence type="ECO:0000313" key="3">
    <source>
        <dbReference type="Proteomes" id="UP000184322"/>
    </source>
</evidence>
<dbReference type="RefSeq" id="WP_073372480.1">
    <property type="nucleotide sequence ID" value="NZ_CP017813.1"/>
</dbReference>
<dbReference type="Pfam" id="PF00814">
    <property type="entry name" value="TsaD"/>
    <property type="match status" value="1"/>
</dbReference>
<sequence length="186" mass="21960">MYFYLDTTSRDFVLALYDKDFNLIDSVYLKEYPKKVHLIVSEFQKMIDKNQVPFDQILGLMTNLGPGYFTGLRSSLVFFRTLAMTWNVPIFTINSFEILVQQKPLQKQYYLDAQGSKLFYYENMFDVVDVNKIDVIDSIEVEIDKIDFNHLIQNMVQYLEKFDKNTDVLDIKPLYVKQPQIGVKKC</sequence>
<gene>
    <name evidence="2" type="ORF">BLA55_02280</name>
</gene>
<dbReference type="GO" id="GO:0002949">
    <property type="term" value="P:tRNA threonylcarbamoyladenosine modification"/>
    <property type="evidence" value="ECO:0007669"/>
    <property type="project" value="InterPro"/>
</dbReference>
<dbReference type="STRING" id="48003.BLA55_02280"/>
<dbReference type="SUPFAM" id="SSF53067">
    <property type="entry name" value="Actin-like ATPase domain"/>
    <property type="match status" value="1"/>
</dbReference>
<dbReference type="InterPro" id="IPR022496">
    <property type="entry name" value="T6A_TsaB"/>
</dbReference>